<dbReference type="AlphaFoldDB" id="A0A552UZ19"/>
<dbReference type="Proteomes" id="UP000319424">
    <property type="component" value="Unassembled WGS sequence"/>
</dbReference>
<evidence type="ECO:0000313" key="1">
    <source>
        <dbReference type="EMBL" id="TRW23467.1"/>
    </source>
</evidence>
<dbReference type="RefSeq" id="WP_144398681.1">
    <property type="nucleotide sequence ID" value="NZ_VJXW01000018.1"/>
</dbReference>
<sequence>MSRVIVKSSVFPAGVEAVWEKLQNLSSLQYVAAPFAAFEPADGRNDLIWSCGEIFRFRLRLFGLLSFGVHTIRIVTFDRETLTIYSNEGNPHVPVWNHRISLKPLGSNHTQYKDEVEIDAGWKTAFVCLWAKLFYAHRQRKWKKLLK</sequence>
<name>A0A552UZ19_9FIRM</name>
<dbReference type="EMBL" id="VJXW01000018">
    <property type="protein sequence ID" value="TRW23467.1"/>
    <property type="molecule type" value="Genomic_DNA"/>
</dbReference>
<dbReference type="OrthoDB" id="7428016at2"/>
<proteinExistence type="predicted"/>
<organism evidence="1 2">
    <name type="scientific">Criibacterium bergeronii</name>
    <dbReference type="NCBI Taxonomy" id="1871336"/>
    <lineage>
        <taxon>Bacteria</taxon>
        <taxon>Bacillati</taxon>
        <taxon>Bacillota</taxon>
        <taxon>Clostridia</taxon>
        <taxon>Peptostreptococcales</taxon>
        <taxon>Filifactoraceae</taxon>
        <taxon>Criibacterium</taxon>
    </lineage>
</organism>
<protein>
    <recommendedName>
        <fullName evidence="3">SRPBCC family protein</fullName>
    </recommendedName>
</protein>
<evidence type="ECO:0000313" key="2">
    <source>
        <dbReference type="Proteomes" id="UP000319424"/>
    </source>
</evidence>
<evidence type="ECO:0008006" key="3">
    <source>
        <dbReference type="Google" id="ProtNLM"/>
    </source>
</evidence>
<gene>
    <name evidence="1" type="ORF">FL857_09905</name>
</gene>
<comment type="caution">
    <text evidence="1">The sequence shown here is derived from an EMBL/GenBank/DDBJ whole genome shotgun (WGS) entry which is preliminary data.</text>
</comment>
<dbReference type="SUPFAM" id="SSF55961">
    <property type="entry name" value="Bet v1-like"/>
    <property type="match status" value="1"/>
</dbReference>
<reference evidence="1 2" key="1">
    <citation type="submission" date="2019-07" db="EMBL/GenBank/DDBJ databases">
        <title>Criibacterium bergeronii gen. nov., sp. nov. isolated from human clinical samples.</title>
        <authorList>
            <person name="Maheux A.F."/>
            <person name="Boudreau D.K."/>
            <person name="Berube E."/>
            <person name="Brodeur S."/>
            <person name="Bernard K.A."/>
            <person name="Abed J.Y."/>
            <person name="Ducrey E."/>
            <person name="Guay E.F."/>
            <person name="Raymond F."/>
            <person name="Corbeil J."/>
            <person name="Domingo M.-C."/>
            <person name="Roy P.H."/>
            <person name="Boissinot M."/>
            <person name="Tocheva E.I."/>
            <person name="Omar R.F."/>
        </authorList>
    </citation>
    <scope>NUCLEOTIDE SEQUENCE [LARGE SCALE GENOMIC DNA]</scope>
    <source>
        <strain evidence="1 2">CCRI-24246</strain>
    </source>
</reference>
<accession>A0A552UZ19</accession>